<evidence type="ECO:0000259" key="4">
    <source>
        <dbReference type="SMART" id="SM00642"/>
    </source>
</evidence>
<protein>
    <submittedName>
        <fullName evidence="5">Alpha-amylase</fullName>
    </submittedName>
</protein>
<dbReference type="Gene3D" id="2.60.40.1180">
    <property type="entry name" value="Golgi alpha-mannosidase II"/>
    <property type="match status" value="1"/>
</dbReference>
<keyword evidence="6" id="KW-1185">Reference proteome</keyword>
<dbReference type="Proteomes" id="UP000216451">
    <property type="component" value="Unassembled WGS sequence"/>
</dbReference>
<proteinExistence type="inferred from homology"/>
<dbReference type="SMART" id="SM00642">
    <property type="entry name" value="Aamy"/>
    <property type="match status" value="1"/>
</dbReference>
<dbReference type="GO" id="GO:0004556">
    <property type="term" value="F:alpha-amylase activity"/>
    <property type="evidence" value="ECO:0007669"/>
    <property type="project" value="TreeGrafter"/>
</dbReference>
<comment type="caution">
    <text evidence="5">The sequence shown here is derived from an EMBL/GenBank/DDBJ whole genome shotgun (WGS) entry which is preliminary data.</text>
</comment>
<dbReference type="Pfam" id="PF00128">
    <property type="entry name" value="Alpha-amylase"/>
    <property type="match status" value="1"/>
</dbReference>
<evidence type="ECO:0000256" key="3">
    <source>
        <dbReference type="ARBA" id="ARBA00023295"/>
    </source>
</evidence>
<keyword evidence="3" id="KW-0326">Glycosidase</keyword>
<dbReference type="OrthoDB" id="9802433at2"/>
<gene>
    <name evidence="5" type="ORF">BAQU_0153</name>
</gene>
<reference evidence="5 6" key="1">
    <citation type="journal article" date="2017" name="BMC Genomics">
        <title>Comparative genomic and phylogenomic analyses of the Bifidobacteriaceae family.</title>
        <authorList>
            <person name="Lugli G.A."/>
            <person name="Milani C."/>
            <person name="Turroni F."/>
            <person name="Duranti S."/>
            <person name="Mancabelli L."/>
            <person name="Mangifesta M."/>
            <person name="Ferrario C."/>
            <person name="Modesto M."/>
            <person name="Mattarelli P."/>
            <person name="Jiri K."/>
            <person name="van Sinderen D."/>
            <person name="Ventura M."/>
        </authorList>
    </citation>
    <scope>NUCLEOTIDE SEQUENCE [LARGE SCALE GENOMIC DNA]</scope>
    <source>
        <strain evidence="5 6">LMG 28769</strain>
    </source>
</reference>
<dbReference type="SUPFAM" id="SSF51445">
    <property type="entry name" value="(Trans)glycosidases"/>
    <property type="match status" value="1"/>
</dbReference>
<sequence length="625" mass="70822">MTDEQRIYLPDSIRTNGETPNPWWTNAVVYQIYPRSFQDSNGDGVGDIPGITSRLDYLADLGIDVIWLSPVFKSPQDDNGYDISDYRAIDPVFGNLYDMDDLIAGVHERGMKIIMDLVVNHTSDQHAWFQASRRSIDGYTDWYWWRPPKEGHVPGTPGAEPNNWGSDFGGSAWEFDSDRGEYYLHSFSPKQPDLNWENPNVRQAIFDMMNWWMDRGIDGFRMDVITLISKPVLEDGTLPDGEPGEDGYANSQKVAADGPRLDEFLSQMRREVFDGRDGTLTVGEAPGISPDRDRHITDPANGELDMLFLFRHVEFDENGSKWNPLPLNIVPLKQIMTRAQSAVKDVGWSSLFFNNHDQPRVVSRWGDTSSDDLRRYSAKAIGLILHMHRGTPYVYQGEELGMTNAGFTALDQYRDIESLDLYRVRVLSMHLSTHDQMIDALGRRSRDNARTPMQWDGSRYAGFMSPNGDKHPWLPVNINKQYINVRNDQRNPNSVLTFYKEMIHLRHSDPVVAAGDFTLLDADDQRVYAFTRSIPIIDMPGHADGVSHGSEDVDRIVVIANLTSRTAQIPPETAKTIGLDPSWSIVAEGMIDQDRVLISNYSADHSATALVTGRLSPWEAFVYRV</sequence>
<evidence type="ECO:0000256" key="2">
    <source>
        <dbReference type="ARBA" id="ARBA00022801"/>
    </source>
</evidence>
<dbReference type="EMBL" id="MWXA01000001">
    <property type="protein sequence ID" value="OZG68852.1"/>
    <property type="molecule type" value="Genomic_DNA"/>
</dbReference>
<dbReference type="InterPro" id="IPR045857">
    <property type="entry name" value="O16G_dom_2"/>
</dbReference>
<evidence type="ECO:0000313" key="5">
    <source>
        <dbReference type="EMBL" id="OZG68852.1"/>
    </source>
</evidence>
<dbReference type="RefSeq" id="WP_094692160.1">
    <property type="nucleotide sequence ID" value="NZ_CALENZ010000025.1"/>
</dbReference>
<evidence type="ECO:0000313" key="6">
    <source>
        <dbReference type="Proteomes" id="UP000216451"/>
    </source>
</evidence>
<dbReference type="GO" id="GO:0009313">
    <property type="term" value="P:oligosaccharide catabolic process"/>
    <property type="evidence" value="ECO:0007669"/>
    <property type="project" value="TreeGrafter"/>
</dbReference>
<organism evidence="5 6">
    <name type="scientific">Bifidobacterium aquikefiri</name>
    <dbReference type="NCBI Taxonomy" id="1653207"/>
    <lineage>
        <taxon>Bacteria</taxon>
        <taxon>Bacillati</taxon>
        <taxon>Actinomycetota</taxon>
        <taxon>Actinomycetes</taxon>
        <taxon>Bifidobacteriales</taxon>
        <taxon>Bifidobacteriaceae</taxon>
        <taxon>Bifidobacterium</taxon>
    </lineage>
</organism>
<dbReference type="InterPro" id="IPR006047">
    <property type="entry name" value="GH13_cat_dom"/>
</dbReference>
<feature type="domain" description="Glycosyl hydrolase family 13 catalytic" evidence="4">
    <location>
        <begin position="31"/>
        <end position="450"/>
    </location>
</feature>
<dbReference type="Gene3D" id="3.20.20.80">
    <property type="entry name" value="Glycosidases"/>
    <property type="match status" value="1"/>
</dbReference>
<dbReference type="CDD" id="cd11333">
    <property type="entry name" value="AmyAc_SI_OligoGlu_DGase"/>
    <property type="match status" value="1"/>
</dbReference>
<dbReference type="InterPro" id="IPR017853">
    <property type="entry name" value="GH"/>
</dbReference>
<dbReference type="Gene3D" id="3.90.400.10">
    <property type="entry name" value="Oligo-1,6-glucosidase, Domain 2"/>
    <property type="match status" value="1"/>
</dbReference>
<dbReference type="PANTHER" id="PTHR10357">
    <property type="entry name" value="ALPHA-AMYLASE FAMILY MEMBER"/>
    <property type="match status" value="1"/>
</dbReference>
<dbReference type="AlphaFoldDB" id="A0A261GBQ5"/>
<dbReference type="InterPro" id="IPR013780">
    <property type="entry name" value="Glyco_hydro_b"/>
</dbReference>
<keyword evidence="2" id="KW-0378">Hydrolase</keyword>
<dbReference type="FunFam" id="3.20.20.80:FF:000064">
    <property type="entry name" value="Oligo-1,6-glucosidase"/>
    <property type="match status" value="2"/>
</dbReference>
<dbReference type="PANTHER" id="PTHR10357:SF179">
    <property type="entry name" value="NEUTRAL AND BASIC AMINO ACID TRANSPORT PROTEIN RBAT"/>
    <property type="match status" value="1"/>
</dbReference>
<dbReference type="GeneID" id="98294843"/>
<dbReference type="FunFam" id="3.90.400.10:FF:000002">
    <property type="entry name" value="Sucrose isomerase"/>
    <property type="match status" value="1"/>
</dbReference>
<comment type="similarity">
    <text evidence="1">Belongs to the glycosyl hydrolase 13 family.</text>
</comment>
<accession>A0A261GBQ5</accession>
<evidence type="ECO:0000256" key="1">
    <source>
        <dbReference type="ARBA" id="ARBA00008061"/>
    </source>
</evidence>
<name>A0A261GBQ5_9BIFI</name>